<accession>A0A0S4XPT9</accession>
<comment type="subcellular location">
    <subcellularLocation>
        <location evidence="1 8">Cell outer membrane</location>
        <topology evidence="1 8">Multi-pass membrane protein</topology>
    </subcellularLocation>
</comment>
<evidence type="ECO:0000256" key="6">
    <source>
        <dbReference type="ARBA" id="ARBA00023136"/>
    </source>
</evidence>
<evidence type="ECO:0000256" key="2">
    <source>
        <dbReference type="ARBA" id="ARBA00022448"/>
    </source>
</evidence>
<evidence type="ECO:0000256" key="8">
    <source>
        <dbReference type="PROSITE-ProRule" id="PRU01360"/>
    </source>
</evidence>
<evidence type="ECO:0000256" key="3">
    <source>
        <dbReference type="ARBA" id="ARBA00022452"/>
    </source>
</evidence>
<dbReference type="Gene3D" id="2.40.170.20">
    <property type="entry name" value="TonB-dependent receptor, beta-barrel domain"/>
    <property type="match status" value="1"/>
</dbReference>
<feature type="domain" description="TonB-dependent receptor-like beta-barrel" evidence="10">
    <location>
        <begin position="230"/>
        <end position="625"/>
    </location>
</feature>
<dbReference type="InterPro" id="IPR036942">
    <property type="entry name" value="Beta-barrel_TonB_sf"/>
</dbReference>
<gene>
    <name evidence="12" type="ORF">BN3087_770002</name>
</gene>
<dbReference type="PANTHER" id="PTHR30069:SF49">
    <property type="entry name" value="OUTER MEMBRANE PROTEIN C"/>
    <property type="match status" value="1"/>
</dbReference>
<keyword evidence="3 8" id="KW-1134">Transmembrane beta strand</keyword>
<dbReference type="SUPFAM" id="SSF56935">
    <property type="entry name" value="Porins"/>
    <property type="match status" value="1"/>
</dbReference>
<keyword evidence="2 8" id="KW-0813">Transport</keyword>
<dbReference type="InterPro" id="IPR037066">
    <property type="entry name" value="Plug_dom_sf"/>
</dbReference>
<dbReference type="InterPro" id="IPR012910">
    <property type="entry name" value="Plug_dom"/>
</dbReference>
<dbReference type="GO" id="GO:0009279">
    <property type="term" value="C:cell outer membrane"/>
    <property type="evidence" value="ECO:0007669"/>
    <property type="project" value="UniProtKB-SubCell"/>
</dbReference>
<dbReference type="GO" id="GO:0044718">
    <property type="term" value="P:siderophore transmembrane transport"/>
    <property type="evidence" value="ECO:0007669"/>
    <property type="project" value="TreeGrafter"/>
</dbReference>
<evidence type="ECO:0000313" key="12">
    <source>
        <dbReference type="EMBL" id="CUV66338.1"/>
    </source>
</evidence>
<keyword evidence="5 9" id="KW-0798">TonB box</keyword>
<sequence length="666" mass="73265">MKFRILGLSLVCITAINATESLGTIDVEEKANTTIVKDVRGEDIKSADLGEALSKKKANINISRRSGIANDILIRGQKKDNITVTIDGAKVCGACPNRMDPPISHVLTNNIDFIEINEGPFNVSDFGSLSADVKVHTLQPSKETHGELSINAGSWDYLKGAFMLSGGGEKVRFLLSGSSESGAQYKDGNGDDFVDQIANAIASGNAVAGNQYQAAYQDLDAFSKKTLMGKVYWNITPDQELMLSYTMNRSDNVLYPNTPMDAVYDDSNIFNVNYTAKNLGEFSKKLTLEAFRSTVDHPMSTQYRVAGAANYMTSHLETEMEGLKLTNKFDISNHEITAGIDANNRNWDGRYYRTAVATGVVTPIATKSINDVDTLNRAIFAKDKIKINDNLSVEVGARYDNTDIERAGIKTRDFNDVSAYTLATYDIDKTLKIFAGLGRSNRVPDAKELYFTSNTGTVIGNPDLDNVTNNEIDLGFEKKFDNFDLKSKVFYSKLDNFIAYNGTSNRYENVDASIYGIEMSGAYYMGENLVIDASVAYQRGTKDDPLTGQTDTNLPDIPPFKAILGAIYNYSDTFKVEGNLIVATPWSRIDDANGEQKLEGYNVVNLKATKNLGSGLELAFGVDNLFDSDYAVSNSYKDLTLLAGGTDTMVLNEPGRYVYTQLKYKF</sequence>
<dbReference type="Pfam" id="PF07715">
    <property type="entry name" value="Plug"/>
    <property type="match status" value="1"/>
</dbReference>
<dbReference type="GO" id="GO:0015344">
    <property type="term" value="F:siderophore uptake transmembrane transporter activity"/>
    <property type="evidence" value="ECO:0007669"/>
    <property type="project" value="TreeGrafter"/>
</dbReference>
<dbReference type="AlphaFoldDB" id="A0A0S4XPT9"/>
<dbReference type="EMBL" id="FAXN01000081">
    <property type="protein sequence ID" value="CUV66338.1"/>
    <property type="molecule type" value="Genomic_DNA"/>
</dbReference>
<dbReference type="InterPro" id="IPR039426">
    <property type="entry name" value="TonB-dep_rcpt-like"/>
</dbReference>
<dbReference type="InterPro" id="IPR000531">
    <property type="entry name" value="Beta-barrel_TonB"/>
</dbReference>
<evidence type="ECO:0000256" key="5">
    <source>
        <dbReference type="ARBA" id="ARBA00023077"/>
    </source>
</evidence>
<dbReference type="PANTHER" id="PTHR30069">
    <property type="entry name" value="TONB-DEPENDENT OUTER MEMBRANE RECEPTOR"/>
    <property type="match status" value="1"/>
</dbReference>
<evidence type="ECO:0000256" key="1">
    <source>
        <dbReference type="ARBA" id="ARBA00004571"/>
    </source>
</evidence>
<keyword evidence="12" id="KW-0675">Receptor</keyword>
<evidence type="ECO:0000256" key="7">
    <source>
        <dbReference type="ARBA" id="ARBA00023237"/>
    </source>
</evidence>
<organism evidence="12">
    <name type="scientific">Sulfurovum sp. enrichment culture clone C5</name>
    <dbReference type="NCBI Taxonomy" id="497650"/>
    <lineage>
        <taxon>Bacteria</taxon>
        <taxon>Pseudomonadati</taxon>
        <taxon>Campylobacterota</taxon>
        <taxon>Epsilonproteobacteria</taxon>
        <taxon>Campylobacterales</taxon>
        <taxon>Sulfurovaceae</taxon>
        <taxon>Sulfurovum</taxon>
        <taxon>environmental samples</taxon>
    </lineage>
</organism>
<evidence type="ECO:0000259" key="10">
    <source>
        <dbReference type="Pfam" id="PF00593"/>
    </source>
</evidence>
<dbReference type="PROSITE" id="PS52016">
    <property type="entry name" value="TONB_DEPENDENT_REC_3"/>
    <property type="match status" value="1"/>
</dbReference>
<evidence type="ECO:0000259" key="11">
    <source>
        <dbReference type="Pfam" id="PF07715"/>
    </source>
</evidence>
<proteinExistence type="inferred from homology"/>
<keyword evidence="4 8" id="KW-0812">Transmembrane</keyword>
<feature type="domain" description="TonB-dependent receptor plug" evidence="11">
    <location>
        <begin position="32"/>
        <end position="123"/>
    </location>
</feature>
<comment type="similarity">
    <text evidence="8 9">Belongs to the TonB-dependent receptor family.</text>
</comment>
<name>A0A0S4XPT9_9BACT</name>
<keyword evidence="6 8" id="KW-0472">Membrane</keyword>
<dbReference type="Pfam" id="PF00593">
    <property type="entry name" value="TonB_dep_Rec_b-barrel"/>
    <property type="match status" value="1"/>
</dbReference>
<dbReference type="Gene3D" id="2.170.130.10">
    <property type="entry name" value="TonB-dependent receptor, plug domain"/>
    <property type="match status" value="1"/>
</dbReference>
<reference evidence="12" key="1">
    <citation type="submission" date="2015-11" db="EMBL/GenBank/DDBJ databases">
        <authorList>
            <person name="Zhang Y."/>
            <person name="Guo Z."/>
        </authorList>
    </citation>
    <scope>NUCLEOTIDE SEQUENCE</scope>
    <source>
        <strain evidence="12">BN30871</strain>
    </source>
</reference>
<protein>
    <submittedName>
        <fullName evidence="12">TonB-dependent copper receptor</fullName>
    </submittedName>
</protein>
<keyword evidence="7 8" id="KW-0998">Cell outer membrane</keyword>
<evidence type="ECO:0000256" key="9">
    <source>
        <dbReference type="RuleBase" id="RU003357"/>
    </source>
</evidence>
<evidence type="ECO:0000256" key="4">
    <source>
        <dbReference type="ARBA" id="ARBA00022692"/>
    </source>
</evidence>